<accession>A0ABP9Y2K6</accession>
<name>A0ABP9Y2K6_9FUNG</name>
<dbReference type="PANTHER" id="PTHR11042:SF136">
    <property type="entry name" value="EIF-2-ALPHA KINASE GCN2"/>
    <property type="match status" value="1"/>
</dbReference>
<dbReference type="SUPFAM" id="SSF55681">
    <property type="entry name" value="Class II aaRS and biotin synthetases"/>
    <property type="match status" value="1"/>
</dbReference>
<sequence>MDLEELKQVQENEIEALKAIFMEDYIPVVNKTAWKVSHPDPEFILHLCPLGVEETEAHATVDLKVRFPKSYPNKPPELHLINARGLSANILHQLTSSLQQTAKLLQGQEMMWDLSDHVRAFLANHNAPPSAVSKLTLHEQMMIRNQQDLKVERERELEELDRKRKEREAELRVQSDMMNEKIQMDLERKREHARVARQQRQELGFTDGGEDIVDDDYQDHLDESSFIDSSEIKLIRFENLITIAIDEVIPKTISFRTVAVGPCVGKGVVGETFSAQPINYQLTDGNTDEIESLPCLLAIKRVDISGSYYTTQAGKRKLQDIERELDRLRSLQHPHILNIYDARLDRSRMDRKSWVLHVLMEYEQGGSLYDLLKKCGGGLRLSIVRKYMKQLVWALNHIHLNGFVCKDIRSNSIFCGSNQSLKLADISYNKRLHDLNKSNFLVESEEMETELAEYNTASWSSPELHERPGVYGRKNDIWCLGVVFIEMLWGVDVTREFGDFEAFMRTASSELPPVANAFARRLLEPDPKKRPTAIGLMNDPFFAGDNESIIAEQAAPPVFSTNVAPHMNSKSLQKPHKVGLPQLFEPSLAAHHDFNKSMYPPNNHMITNVPITHVAPPDITSATPNLGSSRYKTDFEEIEFLGKGGFGEVVKARNRLDGRLYAIKKIRLDPKDSEDLRKILREVHSLSSLHHQYVVRYFATWFEDEDGAGFRDSDDDGFSDSESEYDEDGEDGDVSAYKQRFHDFLSVARHPSKSKSKSYSAIQFDDDDDETSTEDEDDDGHSTPYVDDEDDDNENFISFAHDSDGTSSGATIDTVSTKKQELVKTAITNLKKKSDEKSSESQKRSQNRTRVLYIQMEYCEKKTLRDVIDEGIDEQEAWRLFRQILEGLVHIHSQDMIHRDLKPPNIFLDSNNDVKIGDFGLATTSTALVDNTAFSRSTSQQRLSERFSSNPSSSSNNDNVSQSYTGYSVSSAHVGVDESMTTGVGTTFYVSPEVMVDSATGATSGMRYNRKVDMFSLGIIFFEMCYDLSTGMQRVIVLNELRNGKFPDDFPSHYVNQKKIITMLLSPQPKDRQNSFELLRSDLLPPKLEDEYIKECVRTIANPNTPYYDKLMSAMFSQSADRHKDFTYDYQSSAETSFDPFSHIFFDHIRDQMTKVFRRHGAIDVSAPLLIPKNDLYEWNWKNPVYLMDSQGALNQLPYDQTVPFARYIARQKGFPELKRFTFDKVYRENQSGGQPEAVLEADFDIVHKETTPMVPDAEVLKVVEEVLEELPPYKNGGFYFIVNHTGITDIILDTCRVPPDIRKGVLVALSSLGRAPSFAAVRNILKLKYNLQRSVLDELSMFNVSGELESINKKIEGLLSAAHKVKFKEHINTLRTLITVSKHIGIHHKILFHPLLVYNNHFYKNGMVFETIADTIDSKRKDVLAVGGRYDWLVQHFAHPNATANRKLRAVGVNIAVQKLIRHLDIHQSEQVKYLMKAKNEKLRSFGLWAPKRCDVYVASFGKVLIQERLDIVQELWNHGIRAEFQYNDRDYLTPDELVSLCKKSSINWIVIVKHKNSESKSSDSSTMVKIKDVLRGTETEISKSDLSIWLMNEISEQIKIDSVARVKSKHDLKSKDTSDSARNDPFSHDLSKCDGMEQKLNYDVNIVFTEGRGKERTKMKHKHKTVLIDKAIHRLSPIMEGLKRDIQVVAFDLPKEIVKKMVEYSFWIDEGYKKVLDHAGISQRDTLSRVRHAVQKLIDTKHKCVWLYSHRDDFALLCVLP</sequence>
<comment type="similarity">
    <text evidence="7">Belongs to the protein kinase superfamily. Ser/Thr protein kinase family. GCN2 subfamily.</text>
</comment>
<evidence type="ECO:0000256" key="1">
    <source>
        <dbReference type="ARBA" id="ARBA00012513"/>
    </source>
</evidence>
<dbReference type="InterPro" id="IPR036621">
    <property type="entry name" value="Anticodon-bd_dom_sf"/>
</dbReference>
<evidence type="ECO:0000256" key="11">
    <source>
        <dbReference type="SAM" id="Coils"/>
    </source>
</evidence>
<dbReference type="Gene3D" id="3.30.930.10">
    <property type="entry name" value="Bira Bifunctional Protein, Domain 2"/>
    <property type="match status" value="1"/>
</dbReference>
<keyword evidence="2" id="KW-0723">Serine/threonine-protein kinase</keyword>
<dbReference type="InterPro" id="IPR045864">
    <property type="entry name" value="aa-tRNA-synth_II/BPL/LPL"/>
</dbReference>
<dbReference type="PROSITE" id="PS50011">
    <property type="entry name" value="PROTEIN_KINASE_DOM"/>
    <property type="match status" value="2"/>
</dbReference>
<dbReference type="Gene3D" id="1.10.510.10">
    <property type="entry name" value="Transferase(Phosphotransferase) domain 1"/>
    <property type="match status" value="2"/>
</dbReference>
<dbReference type="InterPro" id="IPR016135">
    <property type="entry name" value="UBQ-conjugating_enzyme/RWD"/>
</dbReference>
<dbReference type="SUPFAM" id="SSF52954">
    <property type="entry name" value="Class II aaRS ABD-related"/>
    <property type="match status" value="1"/>
</dbReference>
<dbReference type="PROSITE" id="PS00107">
    <property type="entry name" value="PROTEIN_KINASE_ATP"/>
    <property type="match status" value="1"/>
</dbReference>
<feature type="domain" description="Protein kinase" evidence="13">
    <location>
        <begin position="635"/>
        <end position="1084"/>
    </location>
</feature>
<feature type="domain" description="RWD" evidence="14">
    <location>
        <begin position="12"/>
        <end position="125"/>
    </location>
</feature>
<comment type="caution">
    <text evidence="15">The sequence shown here is derived from an EMBL/GenBank/DDBJ whole genome shotgun (WGS) entry which is preliminary data.</text>
</comment>
<evidence type="ECO:0000256" key="6">
    <source>
        <dbReference type="ARBA" id="ARBA00022840"/>
    </source>
</evidence>
<feature type="region of interest" description="Disordered" evidence="12">
    <location>
        <begin position="940"/>
        <end position="961"/>
    </location>
</feature>
<dbReference type="SUPFAM" id="SSF56112">
    <property type="entry name" value="Protein kinase-like (PK-like)"/>
    <property type="match status" value="2"/>
</dbReference>
<dbReference type="Gene3D" id="3.40.50.800">
    <property type="entry name" value="Anticodon-binding domain"/>
    <property type="match status" value="1"/>
</dbReference>
<feature type="coiled-coil region" evidence="11">
    <location>
        <begin position="143"/>
        <end position="199"/>
    </location>
</feature>
<evidence type="ECO:0000256" key="9">
    <source>
        <dbReference type="ARBA" id="ARBA00048679"/>
    </source>
</evidence>
<dbReference type="InterPro" id="IPR000719">
    <property type="entry name" value="Prot_kinase_dom"/>
</dbReference>
<dbReference type="InterPro" id="IPR050339">
    <property type="entry name" value="CC_SR_Kinase"/>
</dbReference>
<dbReference type="InterPro" id="IPR006575">
    <property type="entry name" value="RWD_dom"/>
</dbReference>
<dbReference type="CDD" id="cd14012">
    <property type="entry name" value="PK_eIF2AK_GCN2_rpt1"/>
    <property type="match status" value="1"/>
</dbReference>
<protein>
    <recommendedName>
        <fullName evidence="1">non-specific serine/threonine protein kinase</fullName>
        <ecNumber evidence="1">2.7.11.1</ecNumber>
    </recommendedName>
</protein>
<keyword evidence="6 10" id="KW-0067">ATP-binding</keyword>
<dbReference type="InterPro" id="IPR016255">
    <property type="entry name" value="Gcn2"/>
</dbReference>
<dbReference type="Pfam" id="PF00069">
    <property type="entry name" value="Pkinase"/>
    <property type="match status" value="3"/>
</dbReference>
<gene>
    <name evidence="15" type="ORF">HPULCUR_005978</name>
</gene>
<dbReference type="CDD" id="cd23823">
    <property type="entry name" value="RWD_GCN2"/>
    <property type="match status" value="1"/>
</dbReference>
<dbReference type="EMBL" id="BAABUJ010000016">
    <property type="protein sequence ID" value="GAA5800542.1"/>
    <property type="molecule type" value="Genomic_DNA"/>
</dbReference>
<keyword evidence="11" id="KW-0175">Coiled coil</keyword>
<dbReference type="Proteomes" id="UP001476247">
    <property type="component" value="Unassembled WGS sequence"/>
</dbReference>
<evidence type="ECO:0000313" key="15">
    <source>
        <dbReference type="EMBL" id="GAA5800542.1"/>
    </source>
</evidence>
<dbReference type="SMART" id="SM00591">
    <property type="entry name" value="RWD"/>
    <property type="match status" value="1"/>
</dbReference>
<dbReference type="PIRSF" id="PIRSF000660">
    <property type="entry name" value="Ser/Thr_PK_GCN2"/>
    <property type="match status" value="1"/>
</dbReference>
<dbReference type="PROSITE" id="PS00108">
    <property type="entry name" value="PROTEIN_KINASE_ST"/>
    <property type="match status" value="1"/>
</dbReference>
<keyword evidence="16" id="KW-1185">Reference proteome</keyword>
<evidence type="ECO:0000256" key="10">
    <source>
        <dbReference type="PROSITE-ProRule" id="PRU10141"/>
    </source>
</evidence>
<evidence type="ECO:0000256" key="8">
    <source>
        <dbReference type="ARBA" id="ARBA00047899"/>
    </source>
</evidence>
<evidence type="ECO:0000259" key="13">
    <source>
        <dbReference type="PROSITE" id="PS50011"/>
    </source>
</evidence>
<keyword evidence="4 10" id="KW-0547">Nucleotide-binding</keyword>
<dbReference type="InterPro" id="IPR008271">
    <property type="entry name" value="Ser/Thr_kinase_AS"/>
</dbReference>
<comment type="catalytic activity">
    <reaction evidence="8">
        <text>L-threonyl-[protein] + ATP = O-phospho-L-threonyl-[protein] + ADP + H(+)</text>
        <dbReference type="Rhea" id="RHEA:46608"/>
        <dbReference type="Rhea" id="RHEA-COMP:11060"/>
        <dbReference type="Rhea" id="RHEA-COMP:11605"/>
        <dbReference type="ChEBI" id="CHEBI:15378"/>
        <dbReference type="ChEBI" id="CHEBI:30013"/>
        <dbReference type="ChEBI" id="CHEBI:30616"/>
        <dbReference type="ChEBI" id="CHEBI:61977"/>
        <dbReference type="ChEBI" id="CHEBI:456216"/>
        <dbReference type="EC" id="2.7.11.1"/>
    </reaction>
</comment>
<organism evidence="15 16">
    <name type="scientific">Helicostylum pulchrum</name>
    <dbReference type="NCBI Taxonomy" id="562976"/>
    <lineage>
        <taxon>Eukaryota</taxon>
        <taxon>Fungi</taxon>
        <taxon>Fungi incertae sedis</taxon>
        <taxon>Mucoromycota</taxon>
        <taxon>Mucoromycotina</taxon>
        <taxon>Mucoromycetes</taxon>
        <taxon>Mucorales</taxon>
        <taxon>Mucorineae</taxon>
        <taxon>Mucoraceae</taxon>
        <taxon>Helicostylum</taxon>
    </lineage>
</organism>
<keyword evidence="3" id="KW-0808">Transferase</keyword>
<feature type="region of interest" description="Disordered" evidence="12">
    <location>
        <begin position="711"/>
        <end position="733"/>
    </location>
</feature>
<comment type="catalytic activity">
    <reaction evidence="9">
        <text>L-seryl-[protein] + ATP = O-phospho-L-seryl-[protein] + ADP + H(+)</text>
        <dbReference type="Rhea" id="RHEA:17989"/>
        <dbReference type="Rhea" id="RHEA-COMP:9863"/>
        <dbReference type="Rhea" id="RHEA-COMP:11604"/>
        <dbReference type="ChEBI" id="CHEBI:15378"/>
        <dbReference type="ChEBI" id="CHEBI:29999"/>
        <dbReference type="ChEBI" id="CHEBI:30616"/>
        <dbReference type="ChEBI" id="CHEBI:83421"/>
        <dbReference type="ChEBI" id="CHEBI:456216"/>
        <dbReference type="EC" id="2.7.11.1"/>
    </reaction>
</comment>
<dbReference type="InterPro" id="IPR017441">
    <property type="entry name" value="Protein_kinase_ATP_BS"/>
</dbReference>
<dbReference type="SUPFAM" id="SSF54495">
    <property type="entry name" value="UBC-like"/>
    <property type="match status" value="1"/>
</dbReference>
<dbReference type="Pfam" id="PF12745">
    <property type="entry name" value="HGTP_anticodon2"/>
    <property type="match status" value="1"/>
</dbReference>
<dbReference type="Pfam" id="PF05773">
    <property type="entry name" value="RWD"/>
    <property type="match status" value="1"/>
</dbReference>
<evidence type="ECO:0000256" key="5">
    <source>
        <dbReference type="ARBA" id="ARBA00022777"/>
    </source>
</evidence>
<dbReference type="SMART" id="SM00220">
    <property type="entry name" value="S_TKc"/>
    <property type="match status" value="2"/>
</dbReference>
<evidence type="ECO:0000256" key="7">
    <source>
        <dbReference type="ARBA" id="ARBA00037982"/>
    </source>
</evidence>
<feature type="compositionally biased region" description="Acidic residues" evidence="12">
    <location>
        <begin position="764"/>
        <end position="779"/>
    </location>
</feature>
<dbReference type="Gene3D" id="3.30.200.20">
    <property type="entry name" value="Phosphorylase Kinase, domain 1"/>
    <property type="match status" value="1"/>
</dbReference>
<reference evidence="15 16" key="1">
    <citation type="submission" date="2024-04" db="EMBL/GenBank/DDBJ databases">
        <title>genome sequences of Mucor flavus KT1a and Helicostylum pulchrum KT1b strains isolation_sourced from the surface of a dry-aged beef.</title>
        <authorList>
            <person name="Toyotome T."/>
            <person name="Hosono M."/>
            <person name="Torimaru M."/>
            <person name="Fukuda K."/>
            <person name="Mikami N."/>
        </authorList>
    </citation>
    <scope>NUCLEOTIDE SEQUENCE [LARGE SCALE GENOMIC DNA]</scope>
    <source>
        <strain evidence="15 16">KT1b</strain>
    </source>
</reference>
<dbReference type="EC" id="2.7.11.1" evidence="1"/>
<evidence type="ECO:0000256" key="2">
    <source>
        <dbReference type="ARBA" id="ARBA00022527"/>
    </source>
</evidence>
<dbReference type="InterPro" id="IPR024435">
    <property type="entry name" value="HisRS-related_dom"/>
</dbReference>
<evidence type="ECO:0000259" key="14">
    <source>
        <dbReference type="PROSITE" id="PS50908"/>
    </source>
</evidence>
<feature type="region of interest" description="Disordered" evidence="12">
    <location>
        <begin position="1613"/>
        <end position="1632"/>
    </location>
</feature>
<dbReference type="InterPro" id="IPR011009">
    <property type="entry name" value="Kinase-like_dom_sf"/>
</dbReference>
<evidence type="ECO:0000256" key="3">
    <source>
        <dbReference type="ARBA" id="ARBA00022679"/>
    </source>
</evidence>
<evidence type="ECO:0000313" key="16">
    <source>
        <dbReference type="Proteomes" id="UP001476247"/>
    </source>
</evidence>
<dbReference type="PROSITE" id="PS50908">
    <property type="entry name" value="RWD"/>
    <property type="match status" value="1"/>
</dbReference>
<feature type="binding site" evidence="10">
    <location>
        <position position="665"/>
    </location>
    <ligand>
        <name>ATP</name>
        <dbReference type="ChEBI" id="CHEBI:30616"/>
    </ligand>
</feature>
<feature type="domain" description="Protein kinase" evidence="13">
    <location>
        <begin position="258"/>
        <end position="542"/>
    </location>
</feature>
<keyword evidence="5" id="KW-0418">Kinase</keyword>
<dbReference type="Pfam" id="PF13393">
    <property type="entry name" value="tRNA-synt_His"/>
    <property type="match status" value="1"/>
</dbReference>
<dbReference type="CDD" id="cd14046">
    <property type="entry name" value="STKc_EIF2AK4_GCN2_rpt2"/>
    <property type="match status" value="1"/>
</dbReference>
<proteinExistence type="inferred from homology"/>
<evidence type="ECO:0000256" key="12">
    <source>
        <dbReference type="SAM" id="MobiDB-lite"/>
    </source>
</evidence>
<feature type="region of interest" description="Disordered" evidence="12">
    <location>
        <begin position="756"/>
        <end position="813"/>
    </location>
</feature>
<feature type="compositionally biased region" description="Low complexity" evidence="12">
    <location>
        <begin position="946"/>
        <end position="961"/>
    </location>
</feature>
<dbReference type="InterPro" id="IPR041715">
    <property type="entry name" value="HisRS-like_core"/>
</dbReference>
<dbReference type="PANTHER" id="PTHR11042">
    <property type="entry name" value="EUKARYOTIC TRANSLATION INITIATION FACTOR 2-ALPHA KINASE EIF2-ALPHA KINASE -RELATED"/>
    <property type="match status" value="1"/>
</dbReference>
<dbReference type="Gene3D" id="3.10.110.10">
    <property type="entry name" value="Ubiquitin Conjugating Enzyme"/>
    <property type="match status" value="1"/>
</dbReference>
<evidence type="ECO:0000256" key="4">
    <source>
        <dbReference type="ARBA" id="ARBA00022741"/>
    </source>
</evidence>